<evidence type="ECO:0000256" key="10">
    <source>
        <dbReference type="ARBA" id="ARBA00023303"/>
    </source>
</evidence>
<dbReference type="AlphaFoldDB" id="A0AA38HR45"/>
<feature type="transmembrane region" description="Helical" evidence="12">
    <location>
        <begin position="136"/>
        <end position="161"/>
    </location>
</feature>
<keyword evidence="7 12" id="KW-1133">Transmembrane helix</keyword>
<dbReference type="InterPro" id="IPR013518">
    <property type="entry name" value="K_chnl_inward-rec_Kir_cyto"/>
</dbReference>
<dbReference type="GO" id="GO:1990573">
    <property type="term" value="P:potassium ion import across plasma membrane"/>
    <property type="evidence" value="ECO:0007669"/>
    <property type="project" value="TreeGrafter"/>
</dbReference>
<sequence>MMEFPFVIKKIHRKCYTNGKHTIQRFMTKSGHLNLQLSQVPYYKYFRFTKDFANTLVSLRWRWVTFMVVAANFFFYVAFAGLWMLDAWLSDDFNPAKTHNFCVEHARCFTGYLLLSVETITTTGYGYLYPTENCQFAWFTLMLSTIVMILIDGTFISIVFLKICKPLRKDGLTLFSKKCVICLRNGKLCLVFRVNDHLNKHAIESKVTIYFVGRSNVKQEDFHASLQEMEVTSGGMFLWPTDVVHQIDEDSPFWKLSASDIMSGKFEILVTLSGTSFVTDQFSTSQTSYLNEEILWGFRFKSCMEYDEKVQRYVVNEQDIFKLMPCDTPLCSASTLKKIQTELNQLTDDPGERN</sequence>
<feature type="domain" description="Potassium channel inwardly rectifying transmembrane" evidence="13">
    <location>
        <begin position="27"/>
        <end position="166"/>
    </location>
</feature>
<evidence type="ECO:0000313" key="16">
    <source>
        <dbReference type="Proteomes" id="UP001168821"/>
    </source>
</evidence>
<proteinExistence type="inferred from homology"/>
<feature type="transmembrane region" description="Helical" evidence="12">
    <location>
        <begin position="63"/>
        <end position="85"/>
    </location>
</feature>
<gene>
    <name evidence="15" type="ORF">Zmor_025220</name>
</gene>
<keyword evidence="4 11" id="KW-0812">Transmembrane</keyword>
<keyword evidence="3 11" id="KW-0633">Potassium transport</keyword>
<evidence type="ECO:0000256" key="8">
    <source>
        <dbReference type="ARBA" id="ARBA00023065"/>
    </source>
</evidence>
<evidence type="ECO:0000256" key="2">
    <source>
        <dbReference type="ARBA" id="ARBA00022448"/>
    </source>
</evidence>
<dbReference type="Gene3D" id="2.60.40.1400">
    <property type="entry name" value="G protein-activated inward rectifier potassium channel 1"/>
    <property type="match status" value="1"/>
</dbReference>
<dbReference type="EMBL" id="JALNTZ010000008">
    <property type="protein sequence ID" value="KAJ3642430.1"/>
    <property type="molecule type" value="Genomic_DNA"/>
</dbReference>
<dbReference type="SUPFAM" id="SSF81324">
    <property type="entry name" value="Voltage-gated potassium channels"/>
    <property type="match status" value="1"/>
</dbReference>
<evidence type="ECO:0000256" key="4">
    <source>
        <dbReference type="ARBA" id="ARBA00022692"/>
    </source>
</evidence>
<evidence type="ECO:0000259" key="14">
    <source>
        <dbReference type="Pfam" id="PF17655"/>
    </source>
</evidence>
<dbReference type="SUPFAM" id="SSF81296">
    <property type="entry name" value="E set domains"/>
    <property type="match status" value="1"/>
</dbReference>
<dbReference type="InterPro" id="IPR041647">
    <property type="entry name" value="IRK_C"/>
</dbReference>
<keyword evidence="2 11" id="KW-0813">Transport</keyword>
<evidence type="ECO:0000256" key="5">
    <source>
        <dbReference type="ARBA" id="ARBA00022882"/>
    </source>
</evidence>
<reference evidence="15" key="1">
    <citation type="journal article" date="2023" name="G3 (Bethesda)">
        <title>Whole genome assemblies of Zophobas morio and Tenebrio molitor.</title>
        <authorList>
            <person name="Kaur S."/>
            <person name="Stinson S.A."/>
            <person name="diCenzo G.C."/>
        </authorList>
    </citation>
    <scope>NUCLEOTIDE SEQUENCE</scope>
    <source>
        <strain evidence="15">QUZm001</strain>
    </source>
</reference>
<organism evidence="15 16">
    <name type="scientific">Zophobas morio</name>
    <dbReference type="NCBI Taxonomy" id="2755281"/>
    <lineage>
        <taxon>Eukaryota</taxon>
        <taxon>Metazoa</taxon>
        <taxon>Ecdysozoa</taxon>
        <taxon>Arthropoda</taxon>
        <taxon>Hexapoda</taxon>
        <taxon>Insecta</taxon>
        <taxon>Pterygota</taxon>
        <taxon>Neoptera</taxon>
        <taxon>Endopterygota</taxon>
        <taxon>Coleoptera</taxon>
        <taxon>Polyphaga</taxon>
        <taxon>Cucujiformia</taxon>
        <taxon>Tenebrionidae</taxon>
        <taxon>Zophobas</taxon>
    </lineage>
</organism>
<keyword evidence="6 11" id="KW-0630">Potassium</keyword>
<dbReference type="Gene3D" id="1.10.287.70">
    <property type="match status" value="1"/>
</dbReference>
<keyword evidence="10 11" id="KW-0407">Ion channel</keyword>
<evidence type="ECO:0000256" key="3">
    <source>
        <dbReference type="ARBA" id="ARBA00022538"/>
    </source>
</evidence>
<evidence type="ECO:0000256" key="11">
    <source>
        <dbReference type="RuleBase" id="RU003822"/>
    </source>
</evidence>
<dbReference type="InterPro" id="IPR040445">
    <property type="entry name" value="Kir_TM"/>
</dbReference>
<comment type="subcellular location">
    <subcellularLocation>
        <location evidence="1 11">Membrane</location>
        <topology evidence="1 11">Multi-pass membrane protein</topology>
    </subcellularLocation>
</comment>
<dbReference type="PANTHER" id="PTHR11767:SF113">
    <property type="entry name" value="INWARDLY RECTIFYING POTASSIUM CHANNEL 2, ISOFORM D"/>
    <property type="match status" value="1"/>
</dbReference>
<protein>
    <submittedName>
        <fullName evidence="15">Uncharacterized protein</fullName>
    </submittedName>
</protein>
<evidence type="ECO:0000256" key="7">
    <source>
        <dbReference type="ARBA" id="ARBA00022989"/>
    </source>
</evidence>
<dbReference type="Pfam" id="PF01007">
    <property type="entry name" value="IRK"/>
    <property type="match status" value="1"/>
</dbReference>
<dbReference type="GO" id="GO:0034702">
    <property type="term" value="C:monoatomic ion channel complex"/>
    <property type="evidence" value="ECO:0007669"/>
    <property type="project" value="UniProtKB-KW"/>
</dbReference>
<evidence type="ECO:0000256" key="6">
    <source>
        <dbReference type="ARBA" id="ARBA00022958"/>
    </source>
</evidence>
<dbReference type="GO" id="GO:0005886">
    <property type="term" value="C:plasma membrane"/>
    <property type="evidence" value="ECO:0007669"/>
    <property type="project" value="TreeGrafter"/>
</dbReference>
<evidence type="ECO:0000256" key="1">
    <source>
        <dbReference type="ARBA" id="ARBA00004141"/>
    </source>
</evidence>
<evidence type="ECO:0000256" key="9">
    <source>
        <dbReference type="ARBA" id="ARBA00023136"/>
    </source>
</evidence>
<keyword evidence="9 12" id="KW-0472">Membrane</keyword>
<evidence type="ECO:0000256" key="12">
    <source>
        <dbReference type="SAM" id="Phobius"/>
    </source>
</evidence>
<comment type="similarity">
    <text evidence="11">Belongs to the inward rectifier-type potassium channel (TC 1.A.2.1) family.</text>
</comment>
<feature type="domain" description="Inward rectifier potassium channel C-terminal" evidence="14">
    <location>
        <begin position="174"/>
        <end position="339"/>
    </location>
</feature>
<dbReference type="PANTHER" id="PTHR11767">
    <property type="entry name" value="INWARD RECTIFIER POTASSIUM CHANNEL"/>
    <property type="match status" value="1"/>
</dbReference>
<evidence type="ECO:0000313" key="15">
    <source>
        <dbReference type="EMBL" id="KAJ3642430.1"/>
    </source>
</evidence>
<name>A0AA38HR45_9CUCU</name>
<dbReference type="Pfam" id="PF17655">
    <property type="entry name" value="IRK_C"/>
    <property type="match status" value="1"/>
</dbReference>
<dbReference type="GO" id="GO:0005242">
    <property type="term" value="F:inward rectifier potassium channel activity"/>
    <property type="evidence" value="ECO:0007669"/>
    <property type="project" value="InterPro"/>
</dbReference>
<keyword evidence="8 11" id="KW-0406">Ion transport</keyword>
<accession>A0AA38HR45</accession>
<keyword evidence="16" id="KW-1185">Reference proteome</keyword>
<evidence type="ECO:0000259" key="13">
    <source>
        <dbReference type="Pfam" id="PF01007"/>
    </source>
</evidence>
<dbReference type="InterPro" id="IPR014756">
    <property type="entry name" value="Ig_E-set"/>
</dbReference>
<dbReference type="PRINTS" id="PR01320">
    <property type="entry name" value="KIRCHANNEL"/>
</dbReference>
<keyword evidence="5 11" id="KW-0851">Voltage-gated channel</keyword>
<comment type="caution">
    <text evidence="15">The sequence shown here is derived from an EMBL/GenBank/DDBJ whole genome shotgun (WGS) entry which is preliminary data.</text>
</comment>
<dbReference type="Proteomes" id="UP001168821">
    <property type="component" value="Unassembled WGS sequence"/>
</dbReference>
<dbReference type="GO" id="GO:0034765">
    <property type="term" value="P:regulation of monoatomic ion transmembrane transport"/>
    <property type="evidence" value="ECO:0007669"/>
    <property type="project" value="TreeGrafter"/>
</dbReference>
<dbReference type="InterPro" id="IPR016449">
    <property type="entry name" value="K_chnl_inward-rec_Kir"/>
</dbReference>